<keyword evidence="2" id="KW-0812">Transmembrane</keyword>
<keyword evidence="4" id="KW-1185">Reference proteome</keyword>
<dbReference type="VEuPathDB" id="PiroplasmaDB:BOVATA_047910"/>
<keyword evidence="2" id="KW-1133">Transmembrane helix</keyword>
<dbReference type="PANTHER" id="PTHR18976">
    <property type="entry name" value="APOLIPOPROTEIN"/>
    <property type="match status" value="1"/>
</dbReference>
<evidence type="ECO:0000313" key="4">
    <source>
        <dbReference type="Proteomes" id="UP000236319"/>
    </source>
</evidence>
<dbReference type="Proteomes" id="UP000236319">
    <property type="component" value="Unassembled WGS sequence"/>
</dbReference>
<keyword evidence="1" id="KW-0175">Coiled coil</keyword>
<sequence length="1569" mass="175663">MSFLHGVLESVKEDDNVATYDNDSQNNITSVIETLNNSVGKGRQAFGKAVTQVSEWLKKHGEQVDTLTTGVSFELGKYVEDVSRQRDKPLADQLRSWTQTLSQIDADLTSLHSNNISQLDPVLRDKLMHKIEPVKSAVQVLKESAGKGELEKQVREVDETIFMQFSEIGKKIGQLREQKNEQINAVNKSLMDATDALLGAGGVKFDEECKTQITGKFTDIKWAVGNVYDTLKNKKVQLENLVETARREFGELTNAVKGNGAKVGNVSVDHNWSELQKKIKELVTGLRNKDNPTTPGDLDKIVSGLQAYGWRFNKYGEFETSVLKGWLNGVFDKHPVKQYVESIGNTNPAALGKVRSVITTYITTMGGHATKTRKFTESVTENLNYIQPFFNDFATRVDPDQTDYMVDYVHSQLQKNSHGLRFNTDRSVLEPAAKSILSCVYAAARQAANELKSITSTTDPDGSVTYNLGTNVDEAIKKVDEIRKQFDVGNFGHTVDKALGKAKEKINLLGDVLKEKEAVGSMLHKLEDIQKEVIEKLEKLQNDDVNTEGSIEKIGKAAADKMEELKSILVAKLSDIGNAVIDADQRLTQAINNVINEVNTAQDNITNSVRSLFAEQHVADLTALHTLVERKLAEVRKIIDEDKVTGVKGLFKALSGASFTFENRLPKFSESTSSMNILTKLEKAFPKPAMAVKETNDHATKFKETVQIIKHYSNRIFTYMLNDMEALLVSQIATRHAYKTKVEKIKKAHNDVLDSIYITKHFDHEFVNLLDTLRNILGDLSPQEFGALPYVNLDALKAGMTQFTEQLSHAYVNKYSGKRFGPLTEQDKTKKPADKVLSAEGRNCAKVCLTILERVKGDLDGLRSGCKKRFSKSTISRSSDLGELFKSYGYRVASHSKSQDGELKRHEDMTGEKVFQKLHEMKLQNTEKIKHLKDCESIEKDEHGNKKKHDNFDIFDLLKCLHRHLEEYYSVGHIATFTSKKTPCSVNEMLSWFSGLPYNAAYSTLLRDGFTSLLQKPKPKTIQGGDEFEVELDDLKSYYIDAYPNRITYDHINTALDHICSISYDILTSIAGHGDEYTTYAADFCTNHLSLSYPSIPSQCLDMLLDILRRLLPQLRYLFNRCKLSTKHSGWSQCLYGRDVFTTKSPCNNHSNSKPNSRPKCQPTCQANTKPNCQPTSPLMSYLTDSLPGHLPHDVSSIGCRSVCSTCPNGKKGMPCLTPLGFRGFSGSTRKGEEICDILDKFFSNFYLSSLFCLSPKTPASLPEQFGFVLSLVSGWNSPKTEATSRIKKSVESSIESVSINLYDQPTKLTAALTNAYRNTHSNHGGKDHLPAYSDVYSLAMTSACNDRVGKALCAPYVASLCGDTYAYFAEKHCNTYLSWAIYLPWTFWDLLNNLYNAFCSITCADWGCRGCLRGDKCRSGKHGVVEDEKKADDTCQCSSIVQCKGVSSTFYQYGFSFGEASTLNSGDTVKKCKDFCSQLHKVLHSNYFGKLFEQCDEYLRIIRWPFMCLLLALWSLSLLYLLHIAVVRLDVLRIRSHLKSPASHRIAAQSLLAAARLKALANVKYFSP</sequence>
<keyword evidence="2" id="KW-0472">Membrane</keyword>
<feature type="transmembrane region" description="Helical" evidence="2">
    <location>
        <begin position="1505"/>
        <end position="1530"/>
    </location>
</feature>
<dbReference type="PANTHER" id="PTHR18976:SF34">
    <property type="entry name" value="LIPID-BINDING PROTEIN"/>
    <property type="match status" value="1"/>
</dbReference>
<evidence type="ECO:0008006" key="5">
    <source>
        <dbReference type="Google" id="ProtNLM"/>
    </source>
</evidence>
<proteinExistence type="predicted"/>
<organism evidence="3 4">
    <name type="scientific">Babesia ovata</name>
    <dbReference type="NCBI Taxonomy" id="189622"/>
    <lineage>
        <taxon>Eukaryota</taxon>
        <taxon>Sar</taxon>
        <taxon>Alveolata</taxon>
        <taxon>Apicomplexa</taxon>
        <taxon>Aconoidasida</taxon>
        <taxon>Piroplasmida</taxon>
        <taxon>Babesiidae</taxon>
        <taxon>Babesia</taxon>
    </lineage>
</organism>
<dbReference type="RefSeq" id="XP_028869541.1">
    <property type="nucleotide sequence ID" value="XM_029013708.1"/>
</dbReference>
<name>A0A2H6KJY7_9APIC</name>
<accession>A0A2H6KJY7</accession>
<dbReference type="InterPro" id="IPR050163">
    <property type="entry name" value="Apolipoprotein_A1/A4/E"/>
</dbReference>
<dbReference type="EMBL" id="BDSA01000030">
    <property type="protein sequence ID" value="GBE63298.1"/>
    <property type="molecule type" value="Genomic_DNA"/>
</dbReference>
<feature type="coiled-coil region" evidence="1">
    <location>
        <begin position="228"/>
        <end position="255"/>
    </location>
</feature>
<reference evidence="3 4" key="1">
    <citation type="journal article" date="2017" name="BMC Genomics">
        <title>Whole-genome assembly of Babesia ovata and comparative genomics between closely related pathogens.</title>
        <authorList>
            <person name="Yamagishi J."/>
            <person name="Asada M."/>
            <person name="Hakimi H."/>
            <person name="Tanaka T.Q."/>
            <person name="Sugimoto C."/>
            <person name="Kawazu S."/>
        </authorList>
    </citation>
    <scope>NUCLEOTIDE SEQUENCE [LARGE SCALE GENOMIC DNA]</scope>
    <source>
        <strain evidence="3 4">Miyake</strain>
    </source>
</reference>
<gene>
    <name evidence="3" type="ORF">BOVATA_047910</name>
</gene>
<dbReference type="GeneID" id="39877068"/>
<evidence type="ECO:0000256" key="1">
    <source>
        <dbReference type="SAM" id="Coils"/>
    </source>
</evidence>
<evidence type="ECO:0000256" key="2">
    <source>
        <dbReference type="SAM" id="Phobius"/>
    </source>
</evidence>
<protein>
    <recommendedName>
        <fullName evidence="5">C3H1-type domain-containing protein</fullName>
    </recommendedName>
</protein>
<comment type="caution">
    <text evidence="3">The sequence shown here is derived from an EMBL/GenBank/DDBJ whole genome shotgun (WGS) entry which is preliminary data.</text>
</comment>
<evidence type="ECO:0000313" key="3">
    <source>
        <dbReference type="EMBL" id="GBE63298.1"/>
    </source>
</evidence>